<proteinExistence type="predicted"/>
<accession>A0A816UC08</accession>
<reference evidence="3" key="1">
    <citation type="submission" date="2021-02" db="EMBL/GenBank/DDBJ databases">
        <authorList>
            <person name="Nowell W R."/>
        </authorList>
    </citation>
    <scope>NUCLEOTIDE SEQUENCE</scope>
</reference>
<dbReference type="EMBL" id="CAJNRG010006015">
    <property type="protein sequence ID" value="CAF2081831.1"/>
    <property type="molecule type" value="Genomic_DNA"/>
</dbReference>
<protein>
    <recommendedName>
        <fullName evidence="1">Fibronectin type-III domain-containing protein</fullName>
    </recommendedName>
</protein>
<name>A0A816UC08_9BILA</name>
<dbReference type="Proteomes" id="UP000663887">
    <property type="component" value="Unassembled WGS sequence"/>
</dbReference>
<dbReference type="InterPro" id="IPR022265">
    <property type="entry name" value="CHP03790"/>
</dbReference>
<dbReference type="CDD" id="cd00063">
    <property type="entry name" value="FN3"/>
    <property type="match status" value="1"/>
</dbReference>
<evidence type="ECO:0000313" key="2">
    <source>
        <dbReference type="EMBL" id="CAF2081831.1"/>
    </source>
</evidence>
<organism evidence="3 5">
    <name type="scientific">Rotaria magnacalcarata</name>
    <dbReference type="NCBI Taxonomy" id="392030"/>
    <lineage>
        <taxon>Eukaryota</taxon>
        <taxon>Metazoa</taxon>
        <taxon>Spiralia</taxon>
        <taxon>Gnathifera</taxon>
        <taxon>Rotifera</taxon>
        <taxon>Eurotatoria</taxon>
        <taxon>Bdelloidea</taxon>
        <taxon>Philodinida</taxon>
        <taxon>Philodinidae</taxon>
        <taxon>Rotaria</taxon>
    </lineage>
</organism>
<dbReference type="Proteomes" id="UP000663824">
    <property type="component" value="Unassembled WGS sequence"/>
</dbReference>
<feature type="domain" description="Fibronectin type-III" evidence="1">
    <location>
        <begin position="30"/>
        <end position="116"/>
    </location>
</feature>
<dbReference type="Proteomes" id="UP000663856">
    <property type="component" value="Unassembled WGS sequence"/>
</dbReference>
<dbReference type="Pfam" id="PF00041">
    <property type="entry name" value="fn3"/>
    <property type="match status" value="1"/>
</dbReference>
<evidence type="ECO:0000259" key="1">
    <source>
        <dbReference type="PROSITE" id="PS50853"/>
    </source>
</evidence>
<evidence type="ECO:0000313" key="4">
    <source>
        <dbReference type="EMBL" id="CAF2123285.1"/>
    </source>
</evidence>
<evidence type="ECO:0000313" key="5">
    <source>
        <dbReference type="Proteomes" id="UP000663856"/>
    </source>
</evidence>
<dbReference type="NCBIfam" id="TIGR03790">
    <property type="entry name" value="TIGR03790 family protein"/>
    <property type="match status" value="1"/>
</dbReference>
<dbReference type="SUPFAM" id="SSF49265">
    <property type="entry name" value="Fibronectin type III"/>
    <property type="match status" value="1"/>
</dbReference>
<evidence type="ECO:0000313" key="3">
    <source>
        <dbReference type="EMBL" id="CAF2109234.1"/>
    </source>
</evidence>
<dbReference type="InterPro" id="IPR036116">
    <property type="entry name" value="FN3_sf"/>
</dbReference>
<dbReference type="Gene3D" id="2.60.40.10">
    <property type="entry name" value="Immunoglobulins"/>
    <property type="match status" value="1"/>
</dbReference>
<dbReference type="PROSITE" id="PS50853">
    <property type="entry name" value="FN3"/>
    <property type="match status" value="1"/>
</dbReference>
<dbReference type="InterPro" id="IPR013783">
    <property type="entry name" value="Ig-like_fold"/>
</dbReference>
<dbReference type="InterPro" id="IPR003961">
    <property type="entry name" value="FN3_dom"/>
</dbReference>
<gene>
    <name evidence="4" type="ORF">MBJ925_LOCUS26283</name>
    <name evidence="3" type="ORF">WKI299_LOCUS21940</name>
    <name evidence="2" type="ORF">XDN619_LOCUS14920</name>
</gene>
<dbReference type="AlphaFoldDB" id="A0A816UC08"/>
<dbReference type="EMBL" id="CAJNRE010013986">
    <property type="protein sequence ID" value="CAF2123285.1"/>
    <property type="molecule type" value="Genomic_DNA"/>
</dbReference>
<dbReference type="EMBL" id="CAJNRF010009364">
    <property type="protein sequence ID" value="CAF2109234.1"/>
    <property type="molecule type" value="Genomic_DNA"/>
</dbReference>
<comment type="caution">
    <text evidence="3">The sequence shown here is derived from an EMBL/GenBank/DDBJ whole genome shotgun (WGS) entry which is preliminary data.</text>
</comment>
<sequence length="435" mass="47150">MKYIVAFACFLPYLSSIIVYATAEIITSLVEFSIKQAVAGDGHVVLTWDKVPDVTGYRIEYGLNSRIDSKVVDSETTTLTLVGLDNGSTYNVKVIALAKTRALIATPIVSITLPQWSGLQSQQMGLLVNENDPVSLAVADYYRIRRQIPSENIVYLNIPKIVALTPDQFAPLKAKVDAMLPATVQALAISWTIPFRVGCNSITSALTLGYMDGPCQTGTCNWATRSPYYDSNSTKPFTDFNIRPAMMLAAHNVDQIKSLIDRGIASDGTNPSGSAYIMNTTDSVRSLRAKIFPAQDLGKALSPYVNARIMSANFISGTTDALFYFQGLVSVSNIATNKFPPGAVADHLTSFGGILTGESGQMSALEFIAGGATGTFGTVSEPCAYSQKFPFPSFVISRYTKGETLIEAYWKSILQVFQGIFVGEPLANPWRKKLA</sequence>